<protein>
    <submittedName>
        <fullName evidence="14">S8 family peptidase</fullName>
        <ecNumber evidence="14">3.4.-.-</ecNumber>
    </submittedName>
</protein>
<dbReference type="PROSITE" id="PS00136">
    <property type="entry name" value="SUBTILASE_ASP"/>
    <property type="match status" value="1"/>
</dbReference>
<dbReference type="PANTHER" id="PTHR43806:SF11">
    <property type="entry name" value="CEREVISIN-RELATED"/>
    <property type="match status" value="1"/>
</dbReference>
<evidence type="ECO:0000256" key="11">
    <source>
        <dbReference type="SAM" id="SignalP"/>
    </source>
</evidence>
<evidence type="ECO:0000256" key="4">
    <source>
        <dbReference type="ARBA" id="ARBA00022670"/>
    </source>
</evidence>
<dbReference type="Pfam" id="PF00082">
    <property type="entry name" value="Peptidase_S8"/>
    <property type="match status" value="1"/>
</dbReference>
<evidence type="ECO:0000256" key="5">
    <source>
        <dbReference type="ARBA" id="ARBA00022729"/>
    </source>
</evidence>
<feature type="active site" description="Charge relay system" evidence="9">
    <location>
        <position position="193"/>
    </location>
</feature>
<feature type="domain" description="Peptidase C-terminal archaeal/bacterial" evidence="13">
    <location>
        <begin position="547"/>
        <end position="612"/>
    </location>
</feature>
<dbReference type="InterPro" id="IPR050131">
    <property type="entry name" value="Peptidase_S8_subtilisin-like"/>
</dbReference>
<dbReference type="Gene3D" id="2.60.120.380">
    <property type="match status" value="1"/>
</dbReference>
<dbReference type="PRINTS" id="PR00723">
    <property type="entry name" value="SUBTILISIN"/>
</dbReference>
<reference evidence="14" key="2">
    <citation type="submission" date="2024-01" db="EMBL/GenBank/DDBJ databases">
        <title>Long-read genome sequencing of X. campestris pv. papavericola.</title>
        <authorList>
            <person name="Hussain R.M.F."/>
            <person name="Greer S."/>
            <person name="Harrison J."/>
            <person name="Grant M."/>
            <person name="Vicente J."/>
            <person name="Studholme D.J."/>
        </authorList>
    </citation>
    <scope>NUCLEOTIDE SEQUENCE</scope>
    <source>
        <strain evidence="14">NCPPB 2970</strain>
    </source>
</reference>
<dbReference type="InterPro" id="IPR023828">
    <property type="entry name" value="Peptidase_S8_Ser-AS"/>
</dbReference>
<feature type="active site" description="Charge relay system" evidence="9">
    <location>
        <position position="446"/>
    </location>
</feature>
<dbReference type="Proteomes" id="UP001297361">
    <property type="component" value="Unassembled WGS sequence"/>
</dbReference>
<dbReference type="InterPro" id="IPR023827">
    <property type="entry name" value="Peptidase_S8_Asp-AS"/>
</dbReference>
<dbReference type="EMBL" id="JAJFNJ020000003">
    <property type="protein sequence ID" value="MEC3888323.1"/>
    <property type="molecule type" value="Genomic_DNA"/>
</dbReference>
<comment type="caution">
    <text evidence="14">The sequence shown here is derived from an EMBL/GenBank/DDBJ whole genome shotgun (WGS) entry which is preliminary data.</text>
</comment>
<name>A0AAJ2X420_XANCA</name>
<dbReference type="PROSITE" id="PS51892">
    <property type="entry name" value="SUBTILASE"/>
    <property type="match status" value="1"/>
</dbReference>
<dbReference type="InterPro" id="IPR015500">
    <property type="entry name" value="Peptidase_S8_subtilisin-rel"/>
</dbReference>
<dbReference type="GO" id="GO:0006508">
    <property type="term" value="P:proteolysis"/>
    <property type="evidence" value="ECO:0007669"/>
    <property type="project" value="UniProtKB-KW"/>
</dbReference>
<gene>
    <name evidence="14" type="ORF">LLE72_011325</name>
</gene>
<dbReference type="Gene3D" id="3.40.50.200">
    <property type="entry name" value="Peptidase S8/S53 domain"/>
    <property type="match status" value="1"/>
</dbReference>
<evidence type="ECO:0000313" key="14">
    <source>
        <dbReference type="EMBL" id="MEC3888323.1"/>
    </source>
</evidence>
<evidence type="ECO:0000256" key="2">
    <source>
        <dbReference type="ARBA" id="ARBA00011073"/>
    </source>
</evidence>
<comment type="similarity">
    <text evidence="2 9 10">Belongs to the peptidase S8 family.</text>
</comment>
<organism evidence="14 15">
    <name type="scientific">Xanthomonas campestris pv. papavericola</name>
    <dbReference type="NCBI Taxonomy" id="487881"/>
    <lineage>
        <taxon>Bacteria</taxon>
        <taxon>Pseudomonadati</taxon>
        <taxon>Pseudomonadota</taxon>
        <taxon>Gammaproteobacteria</taxon>
        <taxon>Lysobacterales</taxon>
        <taxon>Lysobacteraceae</taxon>
        <taxon>Xanthomonas</taxon>
    </lineage>
</organism>
<dbReference type="EC" id="3.4.-.-" evidence="14"/>
<evidence type="ECO:0000259" key="12">
    <source>
        <dbReference type="Pfam" id="PF00082"/>
    </source>
</evidence>
<comment type="subcellular location">
    <subcellularLocation>
        <location evidence="1">Secreted</location>
    </subcellularLocation>
</comment>
<feature type="active site" description="Charge relay system" evidence="9">
    <location>
        <position position="256"/>
    </location>
</feature>
<keyword evidence="4 9" id="KW-0645">Protease</keyword>
<dbReference type="AlphaFoldDB" id="A0AAJ2X420"/>
<reference evidence="14" key="1">
    <citation type="submission" date="2021-10" db="EMBL/GenBank/DDBJ databases">
        <authorList>
            <person name="Hussein R."/>
            <person name="Harrison J."/>
            <person name="Studholme D.J."/>
            <person name="Vicente J."/>
            <person name="Grant M."/>
        </authorList>
    </citation>
    <scope>NUCLEOTIDE SEQUENCE</scope>
    <source>
        <strain evidence="14">NCPPB 2970</strain>
    </source>
</reference>
<dbReference type="GO" id="GO:0004252">
    <property type="term" value="F:serine-type endopeptidase activity"/>
    <property type="evidence" value="ECO:0007669"/>
    <property type="project" value="UniProtKB-UniRule"/>
</dbReference>
<proteinExistence type="inferred from homology"/>
<dbReference type="Pfam" id="PF04151">
    <property type="entry name" value="PPC"/>
    <property type="match status" value="1"/>
</dbReference>
<evidence type="ECO:0000256" key="8">
    <source>
        <dbReference type="ARBA" id="ARBA00023145"/>
    </source>
</evidence>
<dbReference type="RefSeq" id="WP_228424545.1">
    <property type="nucleotide sequence ID" value="NZ_JAJFNJ020000003.1"/>
</dbReference>
<feature type="domain" description="Peptidase S8/S53" evidence="12">
    <location>
        <begin position="184"/>
        <end position="498"/>
    </location>
</feature>
<dbReference type="PANTHER" id="PTHR43806">
    <property type="entry name" value="PEPTIDASE S8"/>
    <property type="match status" value="1"/>
</dbReference>
<keyword evidence="8" id="KW-0865">Zymogen</keyword>
<accession>A0AAJ2X420</accession>
<evidence type="ECO:0000256" key="6">
    <source>
        <dbReference type="ARBA" id="ARBA00022801"/>
    </source>
</evidence>
<evidence type="ECO:0000313" key="15">
    <source>
        <dbReference type="Proteomes" id="UP001297361"/>
    </source>
</evidence>
<dbReference type="PROSITE" id="PS00138">
    <property type="entry name" value="SUBTILASE_SER"/>
    <property type="match status" value="1"/>
</dbReference>
<evidence type="ECO:0000256" key="7">
    <source>
        <dbReference type="ARBA" id="ARBA00022825"/>
    </source>
</evidence>
<feature type="chain" id="PRO_5042513085" evidence="11">
    <location>
        <begin position="29"/>
        <end position="625"/>
    </location>
</feature>
<feature type="signal peptide" evidence="11">
    <location>
        <begin position="1"/>
        <end position="28"/>
    </location>
</feature>
<sequence>MIQTSFYRTLLLACCVAASPFGVGTATAASPGPAAASARQQQAAANAPVERLIVTYRSGGVTTRDAGRTAAAAITTAAARASVRLAPATRAGNAAAPVYLRTLAVGGELVKLPARLSRADADRLVKEVAADPAVASVQIDPRMYPLQSSGGALPNDPLLQSNQWHLIDPIGGINAAQAWATTQGEGVVVAVLDTGILPGHPDLAGNLLAGYDFITDPFFSRRPTAERVAGALDLGDWIAEDGECGLFSVADDSTWHGTHVAGTVAEATNNGIGGAGVAYRAKVLPVRVLGHCGGFGSDIADAIVWASGGHVDGVPDNRDPAEVINMSLGGGGACDAVTQAAINGAVSRGTTVVVAAGNEGSDVSTSSPANCANVIAVAATRATGGLTDYSNFGRLVDLAGPGGSSMFFATDDGPIRSFIWQTFYTGRTTPTSGQFTYGGNTFAGTSMAAPHVAGTAALVQSALIADGKPPLSPAALETLLKRTARAFPVAIPDATPAGSGIVDAGAAVARALQECGAGDVTCNVDAQPLRNGVVERGISNLAGDPGVFTFDAAAGAVLSFISFGGSGQAALYVALDRQPTATDNDGMSTRSGTSQTVRFTAPRAGTYIVKLDGASFDGVSLLARQ</sequence>
<keyword evidence="3" id="KW-0964">Secreted</keyword>
<dbReference type="CDD" id="cd07496">
    <property type="entry name" value="Peptidases_S8_13"/>
    <property type="match status" value="1"/>
</dbReference>
<evidence type="ECO:0000259" key="13">
    <source>
        <dbReference type="Pfam" id="PF04151"/>
    </source>
</evidence>
<evidence type="ECO:0000256" key="3">
    <source>
        <dbReference type="ARBA" id="ARBA00022525"/>
    </source>
</evidence>
<dbReference type="InterPro" id="IPR036852">
    <property type="entry name" value="Peptidase_S8/S53_dom_sf"/>
</dbReference>
<keyword evidence="6 9" id="KW-0378">Hydrolase</keyword>
<evidence type="ECO:0000256" key="1">
    <source>
        <dbReference type="ARBA" id="ARBA00004613"/>
    </source>
</evidence>
<evidence type="ECO:0000256" key="10">
    <source>
        <dbReference type="RuleBase" id="RU003355"/>
    </source>
</evidence>
<dbReference type="SUPFAM" id="SSF52743">
    <property type="entry name" value="Subtilisin-like"/>
    <property type="match status" value="1"/>
</dbReference>
<keyword evidence="7 9" id="KW-0720">Serine protease</keyword>
<dbReference type="InterPro" id="IPR000209">
    <property type="entry name" value="Peptidase_S8/S53_dom"/>
</dbReference>
<dbReference type="GO" id="GO:0005576">
    <property type="term" value="C:extracellular region"/>
    <property type="evidence" value="ECO:0007669"/>
    <property type="project" value="UniProtKB-SubCell"/>
</dbReference>
<dbReference type="InterPro" id="IPR007280">
    <property type="entry name" value="Peptidase_C_arc/bac"/>
</dbReference>
<dbReference type="InterPro" id="IPR034176">
    <property type="entry name" value="Peptidases_S8_13"/>
</dbReference>
<evidence type="ECO:0000256" key="9">
    <source>
        <dbReference type="PROSITE-ProRule" id="PRU01240"/>
    </source>
</evidence>
<dbReference type="FunFam" id="3.40.50.200:FF:000022">
    <property type="entry name" value="Extracellular protease"/>
    <property type="match status" value="1"/>
</dbReference>
<keyword evidence="5 11" id="KW-0732">Signal</keyword>